<evidence type="ECO:0000256" key="4">
    <source>
        <dbReference type="ARBA" id="ARBA00022692"/>
    </source>
</evidence>
<comment type="similarity">
    <text evidence="7">Belongs to the glycosyltransferase 87 family.</text>
</comment>
<keyword evidence="6 8" id="KW-0472">Membrane</keyword>
<keyword evidence="10" id="KW-1185">Reference proteome</keyword>
<evidence type="ECO:0000256" key="5">
    <source>
        <dbReference type="ARBA" id="ARBA00022989"/>
    </source>
</evidence>
<evidence type="ECO:0000256" key="6">
    <source>
        <dbReference type="ARBA" id="ARBA00023136"/>
    </source>
</evidence>
<accession>A0A916SV35</accession>
<feature type="transmembrane region" description="Helical" evidence="8">
    <location>
        <begin position="61"/>
        <end position="81"/>
    </location>
</feature>
<sequence length="453" mass="48100">MIVVAALAASVWFQLFGIPELLDVFTRPRVDVDVYRLGAATWRAGVPLYANGSMPFTASGLWLPFTYPPFAALVFLPLSFIGPATSGLAITAVSIACLATVSAILVRTLQIGGRRDRVWVVMAMTTLGIWLNPVWTTLGFGQFNIVLMTLVMVDLFVIPSGRRGVLIGIAAAIKLTPLAFVLCLAIRGERRAAVTGLVAFVTAGLVAAAWAPDDTVRYWTSTLTDSGRIGDQTGPLDQNIFGFWIRLIGPGTTMHALWAICAAAVTVLALVAIRRIVTRGDMTVGALPSARTTTGDLAARHLAARHLAARHLAARHLATVHTMAVTAIWAILVCPTSWAHHWVWVVPALTATAVTSVRAGSRRVAHIYGWLSVAGLVVFAAGAYQLLPHEGRDWSLLETPVGNAYLIWGVAFLVISACVDATSGGRSHADRAGSADRAGVATQAAGFDLDPSV</sequence>
<keyword evidence="3" id="KW-0808">Transferase</keyword>
<dbReference type="EMBL" id="BMGC01000002">
    <property type="protein sequence ID" value="GGB19075.1"/>
    <property type="molecule type" value="Genomic_DNA"/>
</dbReference>
<feature type="transmembrane region" description="Helical" evidence="8">
    <location>
        <begin position="256"/>
        <end position="273"/>
    </location>
</feature>
<feature type="transmembrane region" description="Helical" evidence="8">
    <location>
        <begin position="405"/>
        <end position="422"/>
    </location>
</feature>
<feature type="transmembrane region" description="Helical" evidence="8">
    <location>
        <begin position="192"/>
        <end position="211"/>
    </location>
</feature>
<evidence type="ECO:0000313" key="10">
    <source>
        <dbReference type="Proteomes" id="UP000621454"/>
    </source>
</evidence>
<name>A0A916SV35_9ACTN</name>
<keyword evidence="9" id="KW-0328">Glycosyltransferase</keyword>
<evidence type="ECO:0000256" key="1">
    <source>
        <dbReference type="ARBA" id="ARBA00004651"/>
    </source>
</evidence>
<keyword evidence="4 8" id="KW-0812">Transmembrane</keyword>
<evidence type="ECO:0000256" key="3">
    <source>
        <dbReference type="ARBA" id="ARBA00022679"/>
    </source>
</evidence>
<feature type="transmembrane region" description="Helical" evidence="8">
    <location>
        <begin position="367"/>
        <end position="385"/>
    </location>
</feature>
<comment type="caution">
    <text evidence="9">The sequence shown here is derived from an EMBL/GenBank/DDBJ whole genome shotgun (WGS) entry which is preliminary data.</text>
</comment>
<gene>
    <name evidence="9" type="ORF">GCM10011489_03970</name>
</gene>
<feature type="transmembrane region" description="Helical" evidence="8">
    <location>
        <begin position="312"/>
        <end position="332"/>
    </location>
</feature>
<feature type="transmembrane region" description="Helical" evidence="8">
    <location>
        <begin position="165"/>
        <end position="185"/>
    </location>
</feature>
<keyword evidence="5 8" id="KW-1133">Transmembrane helix</keyword>
<protein>
    <submittedName>
        <fullName evidence="9">Polyprenol-phosphate-mannose-dependent alpha-(1-2)-phosphatidylinositol mannoside mannosyltransferase</fullName>
    </submittedName>
</protein>
<proteinExistence type="inferred from homology"/>
<evidence type="ECO:0000313" key="9">
    <source>
        <dbReference type="EMBL" id="GGB19075.1"/>
    </source>
</evidence>
<reference evidence="9" key="2">
    <citation type="submission" date="2020-09" db="EMBL/GenBank/DDBJ databases">
        <authorList>
            <person name="Sun Q."/>
            <person name="Zhou Y."/>
        </authorList>
    </citation>
    <scope>NUCLEOTIDE SEQUENCE</scope>
    <source>
        <strain evidence="9">CGMCC 1.12827</strain>
    </source>
</reference>
<dbReference type="InterPro" id="IPR018584">
    <property type="entry name" value="GT87"/>
</dbReference>
<evidence type="ECO:0000256" key="2">
    <source>
        <dbReference type="ARBA" id="ARBA00022475"/>
    </source>
</evidence>
<comment type="subcellular location">
    <subcellularLocation>
        <location evidence="1">Cell membrane</location>
        <topology evidence="1">Multi-pass membrane protein</topology>
    </subcellularLocation>
</comment>
<feature type="transmembrane region" description="Helical" evidence="8">
    <location>
        <begin position="88"/>
        <end position="106"/>
    </location>
</feature>
<dbReference type="GO" id="GO:0016758">
    <property type="term" value="F:hexosyltransferase activity"/>
    <property type="evidence" value="ECO:0007669"/>
    <property type="project" value="InterPro"/>
</dbReference>
<evidence type="ECO:0000256" key="8">
    <source>
        <dbReference type="SAM" id="Phobius"/>
    </source>
</evidence>
<evidence type="ECO:0000256" key="7">
    <source>
        <dbReference type="ARBA" id="ARBA00024033"/>
    </source>
</evidence>
<reference evidence="9" key="1">
    <citation type="journal article" date="2014" name="Int. J. Syst. Evol. Microbiol.">
        <title>Complete genome sequence of Corynebacterium casei LMG S-19264T (=DSM 44701T), isolated from a smear-ripened cheese.</title>
        <authorList>
            <consortium name="US DOE Joint Genome Institute (JGI-PGF)"/>
            <person name="Walter F."/>
            <person name="Albersmeier A."/>
            <person name="Kalinowski J."/>
            <person name="Ruckert C."/>
        </authorList>
    </citation>
    <scope>NUCLEOTIDE SEQUENCE</scope>
    <source>
        <strain evidence="9">CGMCC 1.12827</strain>
    </source>
</reference>
<dbReference type="AlphaFoldDB" id="A0A916SV35"/>
<organism evidence="9 10">
    <name type="scientific">Gordonia jinhuaensis</name>
    <dbReference type="NCBI Taxonomy" id="1517702"/>
    <lineage>
        <taxon>Bacteria</taxon>
        <taxon>Bacillati</taxon>
        <taxon>Actinomycetota</taxon>
        <taxon>Actinomycetes</taxon>
        <taxon>Mycobacteriales</taxon>
        <taxon>Gordoniaceae</taxon>
        <taxon>Gordonia</taxon>
    </lineage>
</organism>
<feature type="transmembrane region" description="Helical" evidence="8">
    <location>
        <begin position="338"/>
        <end position="355"/>
    </location>
</feature>
<dbReference type="Proteomes" id="UP000621454">
    <property type="component" value="Unassembled WGS sequence"/>
</dbReference>
<dbReference type="Pfam" id="PF09594">
    <property type="entry name" value="GT87"/>
    <property type="match status" value="1"/>
</dbReference>
<keyword evidence="2" id="KW-1003">Cell membrane</keyword>
<dbReference type="GO" id="GO:0005886">
    <property type="term" value="C:plasma membrane"/>
    <property type="evidence" value="ECO:0007669"/>
    <property type="project" value="UniProtKB-SubCell"/>
</dbReference>